<dbReference type="SUPFAM" id="SSF56112">
    <property type="entry name" value="Protein kinase-like (PK-like)"/>
    <property type="match status" value="1"/>
</dbReference>
<evidence type="ECO:0000259" key="4">
    <source>
        <dbReference type="PROSITE" id="PS50011"/>
    </source>
</evidence>
<feature type="region of interest" description="Disordered" evidence="3">
    <location>
        <begin position="236"/>
        <end position="255"/>
    </location>
</feature>
<gene>
    <name evidence="5" type="ORF">CSSPJE1EN2_LOCUS20567</name>
</gene>
<feature type="domain" description="Protein kinase" evidence="4">
    <location>
        <begin position="484"/>
        <end position="761"/>
    </location>
</feature>
<dbReference type="InterPro" id="IPR036638">
    <property type="entry name" value="HLH_DNA-bd_sf"/>
</dbReference>
<evidence type="ECO:0000256" key="3">
    <source>
        <dbReference type="SAM" id="MobiDB-lite"/>
    </source>
</evidence>
<dbReference type="Proteomes" id="UP001497522">
    <property type="component" value="Chromosome 6"/>
</dbReference>
<evidence type="ECO:0000313" key="5">
    <source>
        <dbReference type="EMBL" id="CAK9878861.1"/>
    </source>
</evidence>
<dbReference type="Gene3D" id="4.10.280.10">
    <property type="entry name" value="Helix-loop-helix DNA-binding domain"/>
    <property type="match status" value="1"/>
</dbReference>
<proteinExistence type="predicted"/>
<sequence length="771" mass="86137">MVERWATKSRTRTWGVLECSSSGKRPDQDSLEVACMENGDVENRSFEMQGVSAESCNMHPVGVLEDDDVSQSPRMERTAANFGDDQDSLPFIEFENDRIEEKIKFLQELIPNSKQTDKASVVDEAIDYIKRFQLHLQMMSIRSGMNLPPMVLPSGIQHLQMPWMPQMAMNMGVGMGMGLGMGMVDMGATGSGHGLTPVTSATGPAVPHNMSVPGTMMEVHDPHMDPHNSYLAHQDQAMQIQQVDDTDSEPENASESYQSEANTILQPEGTDDTFTFQATSWNSVNTQVFKERILTAICDLEDRTFGQNSKLQVNVLQCKYMVNTIVTSKCYLTGETCATLADPIYKELFRIVKKADLIVQECSDEPLNLKSILVQTDNICAFVAVIVDWQSCTRLFRKDIDNLTWESVCSRLEQFKAQDIQKNKELWDPCIAELRQSMSNAGGSRTGERTNLADYIEQRVQNVMSTSDLPQGLPWCVLASDPEAKRGEFLGVGTFGSVCQYTWFGMACAEKSLNPFLCEKQKRDFENEVGGMVRLNHPHVVRLICCHQDSSKCSIVMELMPTNLERHIAERKASLNPFTPQAAVDVMSQIALGMEYLHGRGIVHRDLKPNNILVHPNTNPELSADGYVEVKLADFGLAETKVNSSSSMLHSKICGAAPWRAPEAFEDQEGHPRHFSARKADIYSFAILCSQILSGKLHPFGNPPVGLCERISSPKNERPFLPSNSNYHAQLLSLIKQCWDPLPQERPNFSTICSCLQEIRLTLLVCKSDVN</sequence>
<dbReference type="PANTHER" id="PTHR44329:SF260">
    <property type="entry name" value="PROTEIN KINASE DOMAIN-CONTAINING PROTEIN"/>
    <property type="match status" value="1"/>
</dbReference>
<dbReference type="InterPro" id="IPR008271">
    <property type="entry name" value="Ser/Thr_kinase_AS"/>
</dbReference>
<dbReference type="InterPro" id="IPR001245">
    <property type="entry name" value="Ser-Thr/Tyr_kinase_cat_dom"/>
</dbReference>
<dbReference type="Pfam" id="PF07714">
    <property type="entry name" value="PK_Tyr_Ser-Thr"/>
    <property type="match status" value="1"/>
</dbReference>
<keyword evidence="1" id="KW-0805">Transcription regulation</keyword>
<dbReference type="Gene3D" id="1.10.510.10">
    <property type="entry name" value="Transferase(Phosphotransferase) domain 1"/>
    <property type="match status" value="1"/>
</dbReference>
<dbReference type="InterPro" id="IPR011598">
    <property type="entry name" value="bHLH_dom"/>
</dbReference>
<dbReference type="SMART" id="SM00220">
    <property type="entry name" value="S_TKc"/>
    <property type="match status" value="1"/>
</dbReference>
<dbReference type="SMART" id="SM00353">
    <property type="entry name" value="HLH"/>
    <property type="match status" value="1"/>
</dbReference>
<accession>A0ABP1BRX8</accession>
<organism evidence="5 6">
    <name type="scientific">Sphagnum jensenii</name>
    <dbReference type="NCBI Taxonomy" id="128206"/>
    <lineage>
        <taxon>Eukaryota</taxon>
        <taxon>Viridiplantae</taxon>
        <taxon>Streptophyta</taxon>
        <taxon>Embryophyta</taxon>
        <taxon>Bryophyta</taxon>
        <taxon>Sphagnophytina</taxon>
        <taxon>Sphagnopsida</taxon>
        <taxon>Sphagnales</taxon>
        <taxon>Sphagnaceae</taxon>
        <taxon>Sphagnum</taxon>
    </lineage>
</organism>
<dbReference type="SUPFAM" id="SSF47459">
    <property type="entry name" value="HLH, helix-loop-helix DNA-binding domain"/>
    <property type="match status" value="1"/>
</dbReference>
<evidence type="ECO:0000256" key="1">
    <source>
        <dbReference type="ARBA" id="ARBA00023015"/>
    </source>
</evidence>
<name>A0ABP1BRX8_9BRYO</name>
<keyword evidence="2" id="KW-0804">Transcription</keyword>
<evidence type="ECO:0000256" key="2">
    <source>
        <dbReference type="ARBA" id="ARBA00023163"/>
    </source>
</evidence>
<dbReference type="InterPro" id="IPR051681">
    <property type="entry name" value="Ser/Thr_Kinases-Pseudokinases"/>
</dbReference>
<dbReference type="PROSITE" id="PS00108">
    <property type="entry name" value="PROTEIN_KINASE_ST"/>
    <property type="match status" value="1"/>
</dbReference>
<dbReference type="PROSITE" id="PS50011">
    <property type="entry name" value="PROTEIN_KINASE_DOM"/>
    <property type="match status" value="1"/>
</dbReference>
<keyword evidence="6" id="KW-1185">Reference proteome</keyword>
<dbReference type="InterPro" id="IPR000719">
    <property type="entry name" value="Prot_kinase_dom"/>
</dbReference>
<dbReference type="EMBL" id="OZ023707">
    <property type="protein sequence ID" value="CAK9878861.1"/>
    <property type="molecule type" value="Genomic_DNA"/>
</dbReference>
<evidence type="ECO:0000313" key="6">
    <source>
        <dbReference type="Proteomes" id="UP001497522"/>
    </source>
</evidence>
<protein>
    <recommendedName>
        <fullName evidence="4">Protein kinase domain-containing protein</fullName>
    </recommendedName>
</protein>
<dbReference type="PANTHER" id="PTHR44329">
    <property type="entry name" value="SERINE/THREONINE-PROTEIN KINASE TNNI3K-RELATED"/>
    <property type="match status" value="1"/>
</dbReference>
<reference evidence="5" key="1">
    <citation type="submission" date="2024-03" db="EMBL/GenBank/DDBJ databases">
        <authorList>
            <consortium name="ELIXIR-Norway"/>
            <consortium name="Elixir Norway"/>
        </authorList>
    </citation>
    <scope>NUCLEOTIDE SEQUENCE</scope>
</reference>
<dbReference type="InterPro" id="IPR011009">
    <property type="entry name" value="Kinase-like_dom_sf"/>
</dbReference>